<dbReference type="InterPro" id="IPR037914">
    <property type="entry name" value="SpoVT-AbrB_sf"/>
</dbReference>
<proteinExistence type="predicted"/>
<comment type="caution">
    <text evidence="3">The sequence shown here is derived from an EMBL/GenBank/DDBJ whole genome shotgun (WGS) entry which is preliminary data.</text>
</comment>
<sequence length="83" mass="9370">MLVTGYVRKVDHLGRLVIPKRLRKDLAIGQDDSIEIYVEGDTVVLSKYEPKCVFCGEKAEKVFHERAVCGTCLEELKTKSKVS</sequence>
<dbReference type="PROSITE" id="PS51740">
    <property type="entry name" value="SPOVT_ABRB"/>
    <property type="match status" value="1"/>
</dbReference>
<dbReference type="SMART" id="SM00966">
    <property type="entry name" value="SpoVT_AbrB"/>
    <property type="match status" value="1"/>
</dbReference>
<accession>A0ABS0F0K1</accession>
<dbReference type="Proteomes" id="UP000642910">
    <property type="component" value="Unassembled WGS sequence"/>
</dbReference>
<organism evidence="3 4">
    <name type="scientific">Alicyclobacillus mali</name>
    <name type="common">ex Roth et al. 2021</name>
    <dbReference type="NCBI Taxonomy" id="1123961"/>
    <lineage>
        <taxon>Bacteria</taxon>
        <taxon>Bacillati</taxon>
        <taxon>Bacillota</taxon>
        <taxon>Bacilli</taxon>
        <taxon>Bacillales</taxon>
        <taxon>Alicyclobacillaceae</taxon>
        <taxon>Alicyclobacillus</taxon>
    </lineage>
</organism>
<evidence type="ECO:0000313" key="3">
    <source>
        <dbReference type="EMBL" id="MBF8376836.1"/>
    </source>
</evidence>
<gene>
    <name evidence="3" type="ORF">IW967_02975</name>
</gene>
<dbReference type="Pfam" id="PF04014">
    <property type="entry name" value="MazE_antitoxin"/>
    <property type="match status" value="1"/>
</dbReference>
<dbReference type="SUPFAM" id="SSF89447">
    <property type="entry name" value="AbrB/MazE/MraZ-like"/>
    <property type="match status" value="1"/>
</dbReference>
<evidence type="ECO:0000313" key="4">
    <source>
        <dbReference type="Proteomes" id="UP000642910"/>
    </source>
</evidence>
<dbReference type="EMBL" id="JADPKZ010000028">
    <property type="protein sequence ID" value="MBF8376836.1"/>
    <property type="molecule type" value="Genomic_DNA"/>
</dbReference>
<name>A0ABS0F0K1_9BACL</name>
<evidence type="ECO:0000256" key="1">
    <source>
        <dbReference type="PROSITE-ProRule" id="PRU01076"/>
    </source>
</evidence>
<dbReference type="RefSeq" id="WP_195867080.1">
    <property type="nucleotide sequence ID" value="NZ_JADPKZ010000028.1"/>
</dbReference>
<evidence type="ECO:0000259" key="2">
    <source>
        <dbReference type="PROSITE" id="PS51740"/>
    </source>
</evidence>
<protein>
    <submittedName>
        <fullName evidence="3">AbrB/MazE/SpoVT family DNA-binding domain-containing protein</fullName>
    </submittedName>
</protein>
<dbReference type="Gene3D" id="2.10.260.10">
    <property type="match status" value="1"/>
</dbReference>
<dbReference type="PANTHER" id="PTHR36432:SF4">
    <property type="entry name" value="TRANSITION STATE REGULATOR ABH-RELATED"/>
    <property type="match status" value="1"/>
</dbReference>
<dbReference type="NCBIfam" id="TIGR01439">
    <property type="entry name" value="lp_hng_hel_AbrB"/>
    <property type="match status" value="1"/>
</dbReference>
<dbReference type="GO" id="GO:0003677">
    <property type="term" value="F:DNA binding"/>
    <property type="evidence" value="ECO:0007669"/>
    <property type="project" value="UniProtKB-KW"/>
</dbReference>
<reference evidence="3 4" key="1">
    <citation type="submission" date="2020-11" db="EMBL/GenBank/DDBJ databases">
        <title>Genomic insight of Alicyclobacillus mali FL 18 reveals a new arsenic-resistant strain, with potential in environmental biotechnology.</title>
        <authorList>
            <person name="Fiorentino G."/>
            <person name="Gallo G."/>
            <person name="Aulitto M."/>
        </authorList>
    </citation>
    <scope>NUCLEOTIDE SEQUENCE [LARGE SCALE GENOMIC DNA]</scope>
    <source>
        <strain evidence="3 4">FL 18</strain>
    </source>
</reference>
<keyword evidence="4" id="KW-1185">Reference proteome</keyword>
<keyword evidence="1 3" id="KW-0238">DNA-binding</keyword>
<feature type="domain" description="SpoVT-AbrB" evidence="2">
    <location>
        <begin position="5"/>
        <end position="50"/>
    </location>
</feature>
<dbReference type="InterPro" id="IPR052731">
    <property type="entry name" value="B_subtilis_Trans_State_Reg"/>
</dbReference>
<dbReference type="PANTHER" id="PTHR36432">
    <property type="match status" value="1"/>
</dbReference>
<dbReference type="InterPro" id="IPR007159">
    <property type="entry name" value="SpoVT-AbrB_dom"/>
</dbReference>